<feature type="transmembrane region" description="Helical" evidence="1">
    <location>
        <begin position="272"/>
        <end position="291"/>
    </location>
</feature>
<keyword evidence="1" id="KW-1133">Transmembrane helix</keyword>
<keyword evidence="1" id="KW-0812">Transmembrane</keyword>
<reference evidence="2" key="2">
    <citation type="submission" date="2020-09" db="EMBL/GenBank/DDBJ databases">
        <authorList>
            <person name="Sun Q."/>
            <person name="Kim S."/>
        </authorList>
    </citation>
    <scope>NUCLEOTIDE SEQUENCE</scope>
    <source>
        <strain evidence="2">KCTC 42249</strain>
    </source>
</reference>
<feature type="transmembrane region" description="Helical" evidence="1">
    <location>
        <begin position="20"/>
        <end position="37"/>
    </location>
</feature>
<dbReference type="RefSeq" id="WP_189503924.1">
    <property type="nucleotide sequence ID" value="NZ_BMZQ01000002.1"/>
</dbReference>
<evidence type="ECO:0000256" key="1">
    <source>
        <dbReference type="SAM" id="Phobius"/>
    </source>
</evidence>
<feature type="transmembrane region" description="Helical" evidence="1">
    <location>
        <begin position="101"/>
        <end position="124"/>
    </location>
</feature>
<dbReference type="AlphaFoldDB" id="A0A8J3GK60"/>
<feature type="transmembrane region" description="Helical" evidence="1">
    <location>
        <begin position="57"/>
        <end position="80"/>
    </location>
</feature>
<feature type="transmembrane region" description="Helical" evidence="1">
    <location>
        <begin position="311"/>
        <end position="331"/>
    </location>
</feature>
<proteinExistence type="predicted"/>
<accession>A0A8J3GK60</accession>
<dbReference type="SUPFAM" id="SSF103491">
    <property type="entry name" value="Preprotein translocase SecY subunit"/>
    <property type="match status" value="1"/>
</dbReference>
<feature type="transmembrane region" description="Helical" evidence="1">
    <location>
        <begin position="239"/>
        <end position="260"/>
    </location>
</feature>
<dbReference type="InterPro" id="IPR002208">
    <property type="entry name" value="SecY/SEC61-alpha"/>
</dbReference>
<keyword evidence="1" id="KW-0472">Membrane</keyword>
<protein>
    <recommendedName>
        <fullName evidence="4">Preprotein translocase subunit SecY</fullName>
    </recommendedName>
</protein>
<dbReference type="GO" id="GO:0015031">
    <property type="term" value="P:protein transport"/>
    <property type="evidence" value="ECO:0007669"/>
    <property type="project" value="InterPro"/>
</dbReference>
<evidence type="ECO:0000313" key="2">
    <source>
        <dbReference type="EMBL" id="GHD15629.1"/>
    </source>
</evidence>
<name>A0A8J3GK60_9HYPH</name>
<dbReference type="Pfam" id="PF00344">
    <property type="entry name" value="SecY"/>
    <property type="match status" value="1"/>
</dbReference>
<feature type="transmembrane region" description="Helical" evidence="1">
    <location>
        <begin position="168"/>
        <end position="188"/>
    </location>
</feature>
<dbReference type="PRINTS" id="PR00303">
    <property type="entry name" value="SECYTRNLCASE"/>
</dbReference>
<feature type="transmembrane region" description="Helical" evidence="1">
    <location>
        <begin position="337"/>
        <end position="355"/>
    </location>
</feature>
<dbReference type="Gene3D" id="1.10.3370.10">
    <property type="entry name" value="SecY subunit domain"/>
    <property type="match status" value="1"/>
</dbReference>
<evidence type="ECO:0008006" key="4">
    <source>
        <dbReference type="Google" id="ProtNLM"/>
    </source>
</evidence>
<dbReference type="InterPro" id="IPR023201">
    <property type="entry name" value="SecY_dom_sf"/>
</dbReference>
<dbReference type="EMBL" id="BMZQ01000002">
    <property type="protein sequence ID" value="GHD15629.1"/>
    <property type="molecule type" value="Genomic_DNA"/>
</dbReference>
<dbReference type="Proteomes" id="UP000630142">
    <property type="component" value="Unassembled WGS sequence"/>
</dbReference>
<dbReference type="GO" id="GO:0016020">
    <property type="term" value="C:membrane"/>
    <property type="evidence" value="ECO:0007669"/>
    <property type="project" value="InterPro"/>
</dbReference>
<comment type="caution">
    <text evidence="2">The sequence shown here is derived from an EMBL/GenBank/DDBJ whole genome shotgun (WGS) entry which is preliminary data.</text>
</comment>
<organism evidence="2 3">
    <name type="scientific">Tianweitania populi</name>
    <dbReference type="NCBI Taxonomy" id="1607949"/>
    <lineage>
        <taxon>Bacteria</taxon>
        <taxon>Pseudomonadati</taxon>
        <taxon>Pseudomonadota</taxon>
        <taxon>Alphaproteobacteria</taxon>
        <taxon>Hyphomicrobiales</taxon>
        <taxon>Phyllobacteriaceae</taxon>
        <taxon>Tianweitania</taxon>
    </lineage>
</organism>
<feature type="transmembrane region" description="Helical" evidence="1">
    <location>
        <begin position="200"/>
        <end position="218"/>
    </location>
</feature>
<gene>
    <name evidence="2" type="ORF">GCM10016234_22790</name>
</gene>
<reference evidence="2" key="1">
    <citation type="journal article" date="2014" name="Int. J. Syst. Evol. Microbiol.">
        <title>Complete genome sequence of Corynebacterium casei LMG S-19264T (=DSM 44701T), isolated from a smear-ripened cheese.</title>
        <authorList>
            <consortium name="US DOE Joint Genome Institute (JGI-PGF)"/>
            <person name="Walter F."/>
            <person name="Albersmeier A."/>
            <person name="Kalinowski J."/>
            <person name="Ruckert C."/>
        </authorList>
    </citation>
    <scope>NUCLEOTIDE SEQUENCE</scope>
    <source>
        <strain evidence="2">KCTC 42249</strain>
    </source>
</reference>
<sequence length="367" mass="39189">MSDTVIQSKEKPAIRRDTTLAAGLVLLVVAIGSHIPVPGLDLAVISEQIDGQTSGVMARLSIMALGILPLYTVLVHAELVRVLIPPLARWQAASPRNAGRLDLIIIILALLLSVLQAWGILVALEQSQLVRHDSAAFVAVGIASFVASTAVLIWLAKMVQLPGLGSSFWLVLVLPYLAGLPEEIALWFEMAGMGGVPASEFLMIAAYVLLGIAGVVFARSSLLRAAKEHRVETSTASAMLIWPVFLASMAAGYLIIPIALISEDPEGLLARIPYAVPVLTTVLIPLFVYAYARSTFLKRLDETQKQALSPVLFAVAGVQIAIFVAGHLLWSTLMLKFSLAGSMLIVATLVMLSLMRTDDPRGQSATA</sequence>
<feature type="transmembrane region" description="Helical" evidence="1">
    <location>
        <begin position="136"/>
        <end position="156"/>
    </location>
</feature>
<evidence type="ECO:0000313" key="3">
    <source>
        <dbReference type="Proteomes" id="UP000630142"/>
    </source>
</evidence>
<keyword evidence="3" id="KW-1185">Reference proteome</keyword>